<evidence type="ECO:0000256" key="8">
    <source>
        <dbReference type="PROSITE-ProRule" id="PRU00169"/>
    </source>
</evidence>
<dbReference type="InterPro" id="IPR016032">
    <property type="entry name" value="Sig_transdc_resp-reg_C-effctor"/>
</dbReference>
<dbReference type="FunFam" id="1.10.10.10:FF:000018">
    <property type="entry name" value="DNA-binding response regulator ResD"/>
    <property type="match status" value="1"/>
</dbReference>
<evidence type="ECO:0000256" key="1">
    <source>
        <dbReference type="ARBA" id="ARBA00018672"/>
    </source>
</evidence>
<accession>A0AAE3ASJ1</accession>
<dbReference type="PANTHER" id="PTHR48111">
    <property type="entry name" value="REGULATOR OF RPOS"/>
    <property type="match status" value="1"/>
</dbReference>
<organism evidence="12 13">
    <name type="scientific">Brotaphodocola catenula</name>
    <dbReference type="NCBI Taxonomy" id="2885361"/>
    <lineage>
        <taxon>Bacteria</taxon>
        <taxon>Bacillati</taxon>
        <taxon>Bacillota</taxon>
        <taxon>Clostridia</taxon>
        <taxon>Lachnospirales</taxon>
        <taxon>Lachnospiraceae</taxon>
        <taxon>Brotaphodocola</taxon>
    </lineage>
</organism>
<keyword evidence="2 8" id="KW-0597">Phosphoprotein</keyword>
<dbReference type="EMBL" id="JAJEPU010000028">
    <property type="protein sequence ID" value="MCC2165202.1"/>
    <property type="molecule type" value="Genomic_DNA"/>
</dbReference>
<dbReference type="Gene3D" id="6.10.250.690">
    <property type="match status" value="1"/>
</dbReference>
<evidence type="ECO:0000256" key="7">
    <source>
        <dbReference type="ARBA" id="ARBA00024867"/>
    </source>
</evidence>
<sequence>MNDKVLIVDDDPAICKLLEKVMHSNDLDTDVADCGVSALSLLARNSSSYALVLLDVMLGDMEGFEVIKQMRNQGIKTPVIIVSGRSEDYDSLYGLSIGADDYITKPFRPLVLGAKVKALIRRNKDLILNHSDVLECGPFSYHSSTMRFYRNGEELTLSARESAILLLFLRHPNQVFTKEMIYEQVWGNSVIVDDNAIMVYINRLRSKIEDDKQKPRHIVTVRGLGYRFVP</sequence>
<dbReference type="GO" id="GO:0032993">
    <property type="term" value="C:protein-DNA complex"/>
    <property type="evidence" value="ECO:0007669"/>
    <property type="project" value="TreeGrafter"/>
</dbReference>
<keyword evidence="4" id="KW-0805">Transcription regulation</keyword>
<dbReference type="InterPro" id="IPR011006">
    <property type="entry name" value="CheY-like_superfamily"/>
</dbReference>
<dbReference type="GO" id="GO:0000976">
    <property type="term" value="F:transcription cis-regulatory region binding"/>
    <property type="evidence" value="ECO:0007669"/>
    <property type="project" value="TreeGrafter"/>
</dbReference>
<dbReference type="SMART" id="SM00448">
    <property type="entry name" value="REC"/>
    <property type="match status" value="1"/>
</dbReference>
<keyword evidence="13" id="KW-1185">Reference proteome</keyword>
<feature type="modified residue" description="4-aspartylphosphate" evidence="8">
    <location>
        <position position="55"/>
    </location>
</feature>
<keyword evidence="5 9" id="KW-0238">DNA-binding</keyword>
<protein>
    <recommendedName>
        <fullName evidence="1">Stage 0 sporulation protein A homolog</fullName>
    </recommendedName>
</protein>
<dbReference type="SMART" id="SM00862">
    <property type="entry name" value="Trans_reg_C"/>
    <property type="match status" value="1"/>
</dbReference>
<feature type="domain" description="Response regulatory" evidence="10">
    <location>
        <begin position="4"/>
        <end position="120"/>
    </location>
</feature>
<evidence type="ECO:0000256" key="6">
    <source>
        <dbReference type="ARBA" id="ARBA00023163"/>
    </source>
</evidence>
<dbReference type="Gene3D" id="3.40.50.2300">
    <property type="match status" value="1"/>
</dbReference>
<reference evidence="12" key="1">
    <citation type="submission" date="2021-10" db="EMBL/GenBank/DDBJ databases">
        <title>Anaerobic single-cell dispensing facilitates the cultivation of human gut bacteria.</title>
        <authorList>
            <person name="Afrizal A."/>
        </authorList>
    </citation>
    <scope>NUCLEOTIDE SEQUENCE</scope>
    <source>
        <strain evidence="12">CLA-AA-H274</strain>
    </source>
</reference>
<evidence type="ECO:0000313" key="13">
    <source>
        <dbReference type="Proteomes" id="UP001198962"/>
    </source>
</evidence>
<evidence type="ECO:0000256" key="4">
    <source>
        <dbReference type="ARBA" id="ARBA00023015"/>
    </source>
</evidence>
<feature type="DNA-binding region" description="OmpR/PhoB-type" evidence="9">
    <location>
        <begin position="131"/>
        <end position="230"/>
    </location>
</feature>
<name>A0AAE3ASJ1_9FIRM</name>
<dbReference type="InterPro" id="IPR039420">
    <property type="entry name" value="WalR-like"/>
</dbReference>
<dbReference type="InterPro" id="IPR001789">
    <property type="entry name" value="Sig_transdc_resp-reg_receiver"/>
</dbReference>
<dbReference type="GO" id="GO:0005829">
    <property type="term" value="C:cytosol"/>
    <property type="evidence" value="ECO:0007669"/>
    <property type="project" value="TreeGrafter"/>
</dbReference>
<dbReference type="AlphaFoldDB" id="A0AAE3ASJ1"/>
<gene>
    <name evidence="12" type="ORF">LKD32_10000</name>
</gene>
<dbReference type="GO" id="GO:0000156">
    <property type="term" value="F:phosphorelay response regulator activity"/>
    <property type="evidence" value="ECO:0007669"/>
    <property type="project" value="TreeGrafter"/>
</dbReference>
<proteinExistence type="predicted"/>
<dbReference type="PANTHER" id="PTHR48111:SF52">
    <property type="entry name" value="TRANSCRIPTIONAL REGULATORY PROTEIN YVRH"/>
    <property type="match status" value="1"/>
</dbReference>
<dbReference type="CDD" id="cd00383">
    <property type="entry name" value="trans_reg_C"/>
    <property type="match status" value="1"/>
</dbReference>
<keyword evidence="6" id="KW-0804">Transcription</keyword>
<dbReference type="InterPro" id="IPR036388">
    <property type="entry name" value="WH-like_DNA-bd_sf"/>
</dbReference>
<evidence type="ECO:0000259" key="11">
    <source>
        <dbReference type="PROSITE" id="PS51755"/>
    </source>
</evidence>
<dbReference type="SUPFAM" id="SSF52172">
    <property type="entry name" value="CheY-like"/>
    <property type="match status" value="1"/>
</dbReference>
<dbReference type="RefSeq" id="WP_308451570.1">
    <property type="nucleotide sequence ID" value="NZ_JAJEPU010000028.1"/>
</dbReference>
<dbReference type="CDD" id="cd17574">
    <property type="entry name" value="REC_OmpR"/>
    <property type="match status" value="1"/>
</dbReference>
<evidence type="ECO:0000256" key="3">
    <source>
        <dbReference type="ARBA" id="ARBA00023012"/>
    </source>
</evidence>
<keyword evidence="3" id="KW-0902">Two-component regulatory system</keyword>
<dbReference type="PROSITE" id="PS51755">
    <property type="entry name" value="OMPR_PHOB"/>
    <property type="match status" value="1"/>
</dbReference>
<dbReference type="Pfam" id="PF00072">
    <property type="entry name" value="Response_reg"/>
    <property type="match status" value="1"/>
</dbReference>
<evidence type="ECO:0000256" key="2">
    <source>
        <dbReference type="ARBA" id="ARBA00022553"/>
    </source>
</evidence>
<feature type="domain" description="OmpR/PhoB-type" evidence="11">
    <location>
        <begin position="131"/>
        <end position="230"/>
    </location>
</feature>
<evidence type="ECO:0000259" key="10">
    <source>
        <dbReference type="PROSITE" id="PS50110"/>
    </source>
</evidence>
<dbReference type="PROSITE" id="PS50110">
    <property type="entry name" value="RESPONSE_REGULATORY"/>
    <property type="match status" value="1"/>
</dbReference>
<dbReference type="Pfam" id="PF00486">
    <property type="entry name" value="Trans_reg_C"/>
    <property type="match status" value="1"/>
</dbReference>
<dbReference type="Proteomes" id="UP001198962">
    <property type="component" value="Unassembled WGS sequence"/>
</dbReference>
<dbReference type="InterPro" id="IPR001867">
    <property type="entry name" value="OmpR/PhoB-type_DNA-bd"/>
</dbReference>
<evidence type="ECO:0000256" key="5">
    <source>
        <dbReference type="ARBA" id="ARBA00023125"/>
    </source>
</evidence>
<comment type="function">
    <text evidence="7">May play the central regulatory role in sporulation. It may be an element of the effector pathway responsible for the activation of sporulation genes in response to nutritional stress. Spo0A may act in concert with spo0H (a sigma factor) to control the expression of some genes that are critical to the sporulation process.</text>
</comment>
<dbReference type="SUPFAM" id="SSF46894">
    <property type="entry name" value="C-terminal effector domain of the bipartite response regulators"/>
    <property type="match status" value="1"/>
</dbReference>
<dbReference type="GO" id="GO:0006355">
    <property type="term" value="P:regulation of DNA-templated transcription"/>
    <property type="evidence" value="ECO:0007669"/>
    <property type="project" value="InterPro"/>
</dbReference>
<evidence type="ECO:0000256" key="9">
    <source>
        <dbReference type="PROSITE-ProRule" id="PRU01091"/>
    </source>
</evidence>
<evidence type="ECO:0000313" key="12">
    <source>
        <dbReference type="EMBL" id="MCC2165202.1"/>
    </source>
</evidence>
<dbReference type="Gene3D" id="1.10.10.10">
    <property type="entry name" value="Winged helix-like DNA-binding domain superfamily/Winged helix DNA-binding domain"/>
    <property type="match status" value="1"/>
</dbReference>
<comment type="caution">
    <text evidence="12">The sequence shown here is derived from an EMBL/GenBank/DDBJ whole genome shotgun (WGS) entry which is preliminary data.</text>
</comment>